<keyword evidence="5" id="KW-1185">Reference proteome</keyword>
<organism evidence="4 5">
    <name type="scientific">Halteria grandinella</name>
    <dbReference type="NCBI Taxonomy" id="5974"/>
    <lineage>
        <taxon>Eukaryota</taxon>
        <taxon>Sar</taxon>
        <taxon>Alveolata</taxon>
        <taxon>Ciliophora</taxon>
        <taxon>Intramacronucleata</taxon>
        <taxon>Spirotrichea</taxon>
        <taxon>Stichotrichia</taxon>
        <taxon>Sporadotrichida</taxon>
        <taxon>Halteriidae</taxon>
        <taxon>Halteria</taxon>
    </lineage>
</organism>
<evidence type="ECO:0008006" key="6">
    <source>
        <dbReference type="Google" id="ProtNLM"/>
    </source>
</evidence>
<keyword evidence="2" id="KW-0812">Transmembrane</keyword>
<dbReference type="AlphaFoldDB" id="A0A8J8NRM2"/>
<accession>A0A8J8NRM2</accession>
<feature type="signal peptide" evidence="3">
    <location>
        <begin position="1"/>
        <end position="26"/>
    </location>
</feature>
<sequence>MRLRNFIDPIISALLLFSLLLGFTSSLITTQKDCKICIDQKKVYCSSDIKLTGGTCYSDVKTANASRTTSSSQLCTSDVTLNQTVTSNRFWQLWACPNEYYCASGATSGSSYPSDFILSADVNQTVKYLLHDSSVSNLLDGSFCRYLIQFPSIGGPNDTLVINAHLLERVNASIALSQTYTSNGTNASEVKEFWLNETNQIEVKYPSQVFLTILGSSWFRGDFNISYRFVNNPGPDGSQTPVKESDSSSDDSSQVSSSTVLIIVILGSIIILILICSLIAVGCVIRRRRQERIVNLSDNKTITQVEGPQSKAFFASVEDNQKLDEIMEEYLKRRFGPDFKMPQQLNTSNSLLGPSPSLPTQEFSREDYVTSSQLNKTALNDNSSASIHQQAASFEGDKIKSKSQFTSQPIDKQLNNHSSVSTLLTQTDQSAVIPLAQSNGGGRQDMLSTLPTLQQRATNTLPPLVVATRHRQQFIVENEIDELVLDDEVNEESMNKGKKKRQTTLHRII</sequence>
<dbReference type="EMBL" id="RRYP01008797">
    <property type="protein sequence ID" value="TNV79529.1"/>
    <property type="molecule type" value="Genomic_DNA"/>
</dbReference>
<evidence type="ECO:0000313" key="4">
    <source>
        <dbReference type="EMBL" id="TNV79529.1"/>
    </source>
</evidence>
<keyword evidence="3" id="KW-0732">Signal</keyword>
<feature type="transmembrane region" description="Helical" evidence="2">
    <location>
        <begin position="260"/>
        <end position="285"/>
    </location>
</feature>
<protein>
    <recommendedName>
        <fullName evidence="6">CUB domain-containing protein</fullName>
    </recommendedName>
</protein>
<proteinExistence type="predicted"/>
<feature type="region of interest" description="Disordered" evidence="1">
    <location>
        <begin position="232"/>
        <end position="253"/>
    </location>
</feature>
<reference evidence="4" key="1">
    <citation type="submission" date="2019-06" db="EMBL/GenBank/DDBJ databases">
        <authorList>
            <person name="Zheng W."/>
        </authorList>
    </citation>
    <scope>NUCLEOTIDE SEQUENCE</scope>
    <source>
        <strain evidence="4">QDHG01</strain>
    </source>
</reference>
<evidence type="ECO:0000256" key="3">
    <source>
        <dbReference type="SAM" id="SignalP"/>
    </source>
</evidence>
<evidence type="ECO:0000256" key="2">
    <source>
        <dbReference type="SAM" id="Phobius"/>
    </source>
</evidence>
<keyword evidence="2" id="KW-0472">Membrane</keyword>
<evidence type="ECO:0000313" key="5">
    <source>
        <dbReference type="Proteomes" id="UP000785679"/>
    </source>
</evidence>
<evidence type="ECO:0000256" key="1">
    <source>
        <dbReference type="SAM" id="MobiDB-lite"/>
    </source>
</evidence>
<keyword evidence="2" id="KW-1133">Transmembrane helix</keyword>
<dbReference type="Proteomes" id="UP000785679">
    <property type="component" value="Unassembled WGS sequence"/>
</dbReference>
<gene>
    <name evidence="4" type="ORF">FGO68_gene6588</name>
</gene>
<name>A0A8J8NRM2_HALGN</name>
<comment type="caution">
    <text evidence="4">The sequence shown here is derived from an EMBL/GenBank/DDBJ whole genome shotgun (WGS) entry which is preliminary data.</text>
</comment>
<feature type="chain" id="PRO_5035172161" description="CUB domain-containing protein" evidence="3">
    <location>
        <begin position="27"/>
        <end position="509"/>
    </location>
</feature>